<protein>
    <submittedName>
        <fullName evidence="2">Uncharacterized protein</fullName>
    </submittedName>
</protein>
<gene>
    <name evidence="2" type="ORF">LPLAT_LOCUS5167</name>
</gene>
<dbReference type="AlphaFoldDB" id="A0AAV2MWR6"/>
<accession>A0AAV2MWR6</accession>
<evidence type="ECO:0000313" key="2">
    <source>
        <dbReference type="EMBL" id="CAL1671740.1"/>
    </source>
</evidence>
<dbReference type="EMBL" id="CAXIPU020000424">
    <property type="protein sequence ID" value="CAL1671740.1"/>
    <property type="molecule type" value="Genomic_DNA"/>
</dbReference>
<sequence>MDRQQLEELTLEQLQVEAIRYGIKPPQNRDACLDAIVLRIERGPPLIDLIGSSTGQLPQQTTEAGCSQMTATTQVNASSSSETAPTTTESSHMQMCSLMLEQGRQHQILMQQMYAAMNLNNQASSIPVAAPTIQFPVLTHGNRIKGNRITYF</sequence>
<organism evidence="2 3">
    <name type="scientific">Lasius platythorax</name>
    <dbReference type="NCBI Taxonomy" id="488582"/>
    <lineage>
        <taxon>Eukaryota</taxon>
        <taxon>Metazoa</taxon>
        <taxon>Ecdysozoa</taxon>
        <taxon>Arthropoda</taxon>
        <taxon>Hexapoda</taxon>
        <taxon>Insecta</taxon>
        <taxon>Pterygota</taxon>
        <taxon>Neoptera</taxon>
        <taxon>Endopterygota</taxon>
        <taxon>Hymenoptera</taxon>
        <taxon>Apocrita</taxon>
        <taxon>Aculeata</taxon>
        <taxon>Formicoidea</taxon>
        <taxon>Formicidae</taxon>
        <taxon>Formicinae</taxon>
        <taxon>Lasius</taxon>
        <taxon>Lasius</taxon>
    </lineage>
</organism>
<proteinExistence type="predicted"/>
<dbReference type="Proteomes" id="UP001497644">
    <property type="component" value="Unassembled WGS sequence"/>
</dbReference>
<keyword evidence="3" id="KW-1185">Reference proteome</keyword>
<evidence type="ECO:0000256" key="1">
    <source>
        <dbReference type="SAM" id="MobiDB-lite"/>
    </source>
</evidence>
<name>A0AAV2MWR6_9HYME</name>
<feature type="compositionally biased region" description="Low complexity" evidence="1">
    <location>
        <begin position="77"/>
        <end position="91"/>
    </location>
</feature>
<reference evidence="2" key="1">
    <citation type="submission" date="2024-04" db="EMBL/GenBank/DDBJ databases">
        <authorList>
            <consortium name="Molecular Ecology Group"/>
        </authorList>
    </citation>
    <scope>NUCLEOTIDE SEQUENCE</scope>
</reference>
<evidence type="ECO:0000313" key="3">
    <source>
        <dbReference type="Proteomes" id="UP001497644"/>
    </source>
</evidence>
<feature type="region of interest" description="Disordered" evidence="1">
    <location>
        <begin position="71"/>
        <end position="91"/>
    </location>
</feature>
<comment type="caution">
    <text evidence="2">The sequence shown here is derived from an EMBL/GenBank/DDBJ whole genome shotgun (WGS) entry which is preliminary data.</text>
</comment>